<feature type="region of interest" description="Disordered" evidence="2">
    <location>
        <begin position="360"/>
        <end position="459"/>
    </location>
</feature>
<sequence>MASKFASKALPPPPLRSDKRGKPPCSDQNGASHPWATPVAASSTSSSGAPPKLDAPSEQANASTALSRTPSGRFRTCAASLTKQVKDQGAPQSSAPIQSAPSHPDHKAWQPRWAPKLKRFNPSESVTTYSPILDASLPALPASAASPPPALQLDDTTFGRPFSTSGLFDLDASRVSFLDMSNRQHDSDSDSHDSHGSPAFVQQLPTIQEPPILSKIHVQPPLTPISSDNTGVAEHALASSSLQSESSRSKLTIPPTPSSRLTQDSRSGKASLPASSPALGSLISSFPAPLTRGKPSYAPNPPADSLLAQTTPTKVSMDRLGATAMLKENSWDGGERWDVEGIKHRGASVAHVSTDLPYFDLDDEDDMRPSQSASAEQSIASMQQPSTSSVIAPPSKRPTRNPPPRPAPDMALPELPAKANAAEQATVRRHTRASSVQLGAHRQQESNLSSGGSSRPTQRPLILPVLRSSAGIDRLTAMSPSYVSPSDANGNGLKLLALSRSASTDELARSLDIPRDTVKQMFDTTQHVWRNHLLGSSAFLDEAVPNNSASDTRLSRSNSSPMLSTQFASHDSSEDLSNGSVAKPLAGIASNRSSLLGLPYISSSKLSFQQQNPGWAVSKHSMHAAHPSAPAMQAERAKHRRTFLGRSSEEGLAASYNFSRPIRRDTTGMDPGMAASVSMPSLTAARDAPKPPALLQSPLLLKGDLEATGFAQFAVDNEQETLVDSCTNAHHPFVLSHAPLEQASVDGDHPASVAVSTDRGKLYKPVPAVPPHNRTPSPRLVRRKSDTVLNRFAPEFGKRAPGELHAWSVCIDNDGVPAIRPSPSAFHRPSCALAGKDNATWQCGCRIPTGNDSALATRSCADLQAPSWSSPGRNRSLSAGNALDFGRRAQLWSQVKRNKELIRRHEQKIAGLQEQVARISTEWASVRRPSLSSMATPEPVSSASCPAPPARADVSARNPWLSIASAESRTPPVLSKATPVMTMRTVPLPERVSATGAASSQVQPTAMRVQPRTLRGRIASMSKMNLTRDEENVGPSESHSGHSRLRSSSSTSSLNKLFRFPWSRSSDNKEVAFPQPTPFPMDERNHGKVVSNTSLRDKALPCPQMTGVDAKRPLPAPPASEASLSSKSKRFPPSSRKFSYDMLRGSVFHSSVGSRHLRGRSDSSRSSSFGTSIFSSNDGHEPHETSRFISFPRLGRRWDSISSRGTNASARSSVEVGVQPNVAPFGSMPAACATAGKPVSCLPSDLAARRPETPPHRQSSLLRHSLEAEPPRRTPNPTEYLQASNAVMAPISEQSEMGSPASAQLTATHADFEMSPASVVGASPVGPARMSMSERYRSQGLTVPAPLALSSSLSSPAPRSATLDPDSAIKMGEGAPRASISPHSAKLPIPITVSHGALTVARCASLSSQS</sequence>
<evidence type="ECO:0000256" key="2">
    <source>
        <dbReference type="SAM" id="MobiDB-lite"/>
    </source>
</evidence>
<feature type="region of interest" description="Disordered" evidence="2">
    <location>
        <begin position="1016"/>
        <end position="1050"/>
    </location>
</feature>
<dbReference type="Proteomes" id="UP000000561">
    <property type="component" value="Chromosome 2"/>
</dbReference>
<feature type="compositionally biased region" description="Low complexity" evidence="2">
    <location>
        <begin position="1119"/>
        <end position="1135"/>
    </location>
</feature>
<feature type="region of interest" description="Disordered" evidence="2">
    <location>
        <begin position="1"/>
        <end position="116"/>
    </location>
</feature>
<dbReference type="VEuPathDB" id="FungiDB:UMAG_01148"/>
<dbReference type="RefSeq" id="XP_011387095.1">
    <property type="nucleotide sequence ID" value="XM_011388793.1"/>
</dbReference>
<feature type="compositionally biased region" description="Polar residues" evidence="2">
    <location>
        <begin position="58"/>
        <end position="70"/>
    </location>
</feature>
<feature type="compositionally biased region" description="Low complexity" evidence="2">
    <location>
        <begin position="370"/>
        <end position="384"/>
    </location>
</feature>
<feature type="region of interest" description="Disordered" evidence="2">
    <location>
        <begin position="1244"/>
        <end position="1278"/>
    </location>
</feature>
<keyword evidence="1" id="KW-0175">Coiled coil</keyword>
<feature type="region of interest" description="Disordered" evidence="2">
    <location>
        <begin position="930"/>
        <end position="951"/>
    </location>
</feature>
<dbReference type="eggNOG" id="ENOG502RDXF">
    <property type="taxonomic scope" value="Eukaryota"/>
</dbReference>
<dbReference type="STRING" id="237631.A0A0D1CDT4"/>
<dbReference type="OrthoDB" id="2554024at2759"/>
<feature type="region of interest" description="Disordered" evidence="2">
    <location>
        <begin position="1349"/>
        <end position="1383"/>
    </location>
</feature>
<feature type="region of interest" description="Disordered" evidence="2">
    <location>
        <begin position="547"/>
        <end position="579"/>
    </location>
</feature>
<feature type="coiled-coil region" evidence="1">
    <location>
        <begin position="895"/>
        <end position="922"/>
    </location>
</feature>
<feature type="compositionally biased region" description="Low complexity" evidence="2">
    <location>
        <begin position="1349"/>
        <end position="1363"/>
    </location>
</feature>
<reference evidence="3 4" key="1">
    <citation type="journal article" date="2006" name="Nature">
        <title>Insights from the genome of the biotrophic fungal plant pathogen Ustilago maydis.</title>
        <authorList>
            <person name="Kamper J."/>
            <person name="Kahmann R."/>
            <person name="Bolker M."/>
            <person name="Ma L.J."/>
            <person name="Brefort T."/>
            <person name="Saville B.J."/>
            <person name="Banuett F."/>
            <person name="Kronstad J.W."/>
            <person name="Gold S.E."/>
            <person name="Muller O."/>
            <person name="Perlin M.H."/>
            <person name="Wosten H.A."/>
            <person name="de Vries R."/>
            <person name="Ruiz-Herrera J."/>
            <person name="Reynaga-Pena C.G."/>
            <person name="Snetselaar K."/>
            <person name="McCann M."/>
            <person name="Perez-Martin J."/>
            <person name="Feldbrugge M."/>
            <person name="Basse C.W."/>
            <person name="Steinberg G."/>
            <person name="Ibeas J.I."/>
            <person name="Holloman W."/>
            <person name="Guzman P."/>
            <person name="Farman M."/>
            <person name="Stajich J.E."/>
            <person name="Sentandreu R."/>
            <person name="Gonzalez-Prieto J.M."/>
            <person name="Kennell J.C."/>
            <person name="Molina L."/>
            <person name="Schirawski J."/>
            <person name="Mendoza-Mendoza A."/>
            <person name="Greilinger D."/>
            <person name="Munch K."/>
            <person name="Rossel N."/>
            <person name="Scherer M."/>
            <person name="Vranes M."/>
            <person name="Ladendorf O."/>
            <person name="Vincon V."/>
            <person name="Fuchs U."/>
            <person name="Sandrock B."/>
            <person name="Meng S."/>
            <person name="Ho E.C."/>
            <person name="Cahill M.J."/>
            <person name="Boyce K.J."/>
            <person name="Klose J."/>
            <person name="Klosterman S.J."/>
            <person name="Deelstra H.J."/>
            <person name="Ortiz-Castellanos L."/>
            <person name="Li W."/>
            <person name="Sanchez-Alonso P."/>
            <person name="Schreier P.H."/>
            <person name="Hauser-Hahn I."/>
            <person name="Vaupel M."/>
            <person name="Koopmann E."/>
            <person name="Friedrich G."/>
            <person name="Voss H."/>
            <person name="Schluter T."/>
            <person name="Margolis J."/>
            <person name="Platt D."/>
            <person name="Swimmer C."/>
            <person name="Gnirke A."/>
            <person name="Chen F."/>
            <person name="Vysotskaia V."/>
            <person name="Mannhaupt G."/>
            <person name="Guldener U."/>
            <person name="Munsterkotter M."/>
            <person name="Haase D."/>
            <person name="Oesterheld M."/>
            <person name="Mewes H.W."/>
            <person name="Mauceli E.W."/>
            <person name="DeCaprio D."/>
            <person name="Wade C.M."/>
            <person name="Butler J."/>
            <person name="Young S."/>
            <person name="Jaffe D.B."/>
            <person name="Calvo S."/>
            <person name="Nusbaum C."/>
            <person name="Galagan J."/>
            <person name="Birren B.W."/>
        </authorList>
    </citation>
    <scope>NUCLEOTIDE SEQUENCE [LARGE SCALE GENOMIC DNA]</scope>
    <source>
        <strain evidence="4">DSM 14603 / FGSC 9021 / UM521</strain>
    </source>
</reference>
<feature type="region of interest" description="Disordered" evidence="2">
    <location>
        <begin position="1067"/>
        <end position="1135"/>
    </location>
</feature>
<feature type="compositionally biased region" description="Polar residues" evidence="2">
    <location>
        <begin position="445"/>
        <end position="457"/>
    </location>
</feature>
<evidence type="ECO:0000313" key="4">
    <source>
        <dbReference type="Proteomes" id="UP000000561"/>
    </source>
</evidence>
<organism evidence="3 4">
    <name type="scientific">Mycosarcoma maydis</name>
    <name type="common">Corn smut fungus</name>
    <name type="synonym">Ustilago maydis</name>
    <dbReference type="NCBI Taxonomy" id="5270"/>
    <lineage>
        <taxon>Eukaryota</taxon>
        <taxon>Fungi</taxon>
        <taxon>Dikarya</taxon>
        <taxon>Basidiomycota</taxon>
        <taxon>Ustilaginomycotina</taxon>
        <taxon>Ustilaginomycetes</taxon>
        <taxon>Ustilaginales</taxon>
        <taxon>Ustilaginaceae</taxon>
        <taxon>Mycosarcoma</taxon>
    </lineage>
</organism>
<gene>
    <name evidence="3" type="ORF">UMAG_01148</name>
</gene>
<feature type="compositionally biased region" description="Low complexity" evidence="2">
    <location>
        <begin position="34"/>
        <end position="51"/>
    </location>
</feature>
<keyword evidence="4" id="KW-1185">Reference proteome</keyword>
<feature type="compositionally biased region" description="Low complexity" evidence="2">
    <location>
        <begin position="268"/>
        <end position="279"/>
    </location>
</feature>
<dbReference type="InParanoid" id="A0A0D1CDT4"/>
<evidence type="ECO:0000313" key="3">
    <source>
        <dbReference type="EMBL" id="KIS71247.1"/>
    </source>
</evidence>
<accession>A0A0D1CDT4</accession>
<name>A0A0D1CDT4_MYCMD</name>
<feature type="compositionally biased region" description="Low complexity" evidence="2">
    <location>
        <begin position="1164"/>
        <end position="1176"/>
    </location>
</feature>
<dbReference type="OMA" id="QPRWAPK"/>
<dbReference type="GeneID" id="23562251"/>
<feature type="compositionally biased region" description="Low complexity" evidence="2">
    <location>
        <begin position="88"/>
        <end position="102"/>
    </location>
</feature>
<feature type="region of interest" description="Disordered" evidence="2">
    <location>
        <begin position="1151"/>
        <end position="1188"/>
    </location>
</feature>
<evidence type="ECO:0000256" key="1">
    <source>
        <dbReference type="SAM" id="Coils"/>
    </source>
</evidence>
<protein>
    <submittedName>
        <fullName evidence="3">Uncharacterized protein</fullName>
    </submittedName>
</protein>
<proteinExistence type="predicted"/>
<feature type="region of interest" description="Disordered" evidence="2">
    <location>
        <begin position="236"/>
        <end position="279"/>
    </location>
</feature>
<dbReference type="KEGG" id="uma:UMAG_01148"/>
<dbReference type="EMBL" id="CM003141">
    <property type="protein sequence ID" value="KIS71247.1"/>
    <property type="molecule type" value="Genomic_DNA"/>
</dbReference>